<accession>A0ABS1GJC3</accession>
<comment type="catalytic activity">
    <reaction evidence="6">
        <text>[protein-PII]-uridylyl-L-tyrosine + H2O = [protein-PII]-L-tyrosine + UMP + H(+)</text>
        <dbReference type="Rhea" id="RHEA:48600"/>
        <dbReference type="Rhea" id="RHEA-COMP:12147"/>
        <dbReference type="Rhea" id="RHEA-COMP:12148"/>
        <dbReference type="ChEBI" id="CHEBI:15377"/>
        <dbReference type="ChEBI" id="CHEBI:15378"/>
        <dbReference type="ChEBI" id="CHEBI:46858"/>
        <dbReference type="ChEBI" id="CHEBI:57865"/>
        <dbReference type="ChEBI" id="CHEBI:90602"/>
    </reaction>
</comment>
<reference evidence="9 10" key="1">
    <citation type="journal article" date="2021" name="Syst. Appl. Microbiol.">
        <title>Persephonella atlantica sp. nov.: How to adapt to physico-chemical gradients in high temperature hydrothermal habitats.</title>
        <authorList>
            <person name="Francois D.X."/>
            <person name="Godfroy A."/>
            <person name="Mathien C."/>
            <person name="Aube J."/>
            <person name="Cathalot C."/>
            <person name="Lesongeur F."/>
            <person name="L'Haridon S."/>
            <person name="Philippon X."/>
            <person name="Roussel E.G."/>
        </authorList>
    </citation>
    <scope>NUCLEOTIDE SEQUENCE [LARGE SCALE GENOMIC DNA]</scope>
    <source>
        <strain evidence="9 10">MO1340</strain>
    </source>
</reference>
<keyword evidence="3 6" id="KW-0378">Hydrolase</keyword>
<dbReference type="InterPro" id="IPR010043">
    <property type="entry name" value="UTase/UR"/>
</dbReference>
<gene>
    <name evidence="6 9" type="primary">glnD</name>
    <name evidence="9" type="ORF">GWK41_07900</name>
</gene>
<dbReference type="SUPFAM" id="SSF81301">
    <property type="entry name" value="Nucleotidyltransferase"/>
    <property type="match status" value="1"/>
</dbReference>
<keyword evidence="1 6" id="KW-0808">Transferase</keyword>
<evidence type="ECO:0000259" key="8">
    <source>
        <dbReference type="PROSITE" id="PS51831"/>
    </source>
</evidence>
<organism evidence="9 10">
    <name type="scientific">Persephonella atlantica</name>
    <dbReference type="NCBI Taxonomy" id="2699429"/>
    <lineage>
        <taxon>Bacteria</taxon>
        <taxon>Pseudomonadati</taxon>
        <taxon>Aquificota</taxon>
        <taxon>Aquificia</taxon>
        <taxon>Aquificales</taxon>
        <taxon>Hydrogenothermaceae</taxon>
        <taxon>Persephonella</taxon>
    </lineage>
</organism>
<dbReference type="InterPro" id="IPR005105">
    <property type="entry name" value="GlnD_Uridyltrans_N"/>
</dbReference>
<dbReference type="Pfam" id="PF08335">
    <property type="entry name" value="GlnD_UR_UTase"/>
    <property type="match status" value="1"/>
</dbReference>
<name>A0ABS1GJC3_9AQUI</name>
<evidence type="ECO:0000313" key="10">
    <source>
        <dbReference type="Proteomes" id="UP000772812"/>
    </source>
</evidence>
<comment type="activity regulation">
    <text evidence="6">Uridylyltransferase (UTase) activity is inhibited by glutamine, while glutamine activates uridylyl-removing (UR) activity.</text>
</comment>
<dbReference type="EMBL" id="JAACYA010000002">
    <property type="protein sequence ID" value="MBK3332990.1"/>
    <property type="molecule type" value="Genomic_DNA"/>
</dbReference>
<keyword evidence="5 6" id="KW-0511">Multifunctional enzyme</keyword>
<dbReference type="NCBIfam" id="TIGR01693">
    <property type="entry name" value="UTase_glnD"/>
    <property type="match status" value="1"/>
</dbReference>
<dbReference type="Pfam" id="PF03445">
    <property type="entry name" value="DUF294"/>
    <property type="match status" value="1"/>
</dbReference>
<evidence type="ECO:0000256" key="3">
    <source>
        <dbReference type="ARBA" id="ARBA00022801"/>
    </source>
</evidence>
<dbReference type="PROSITE" id="PS51671">
    <property type="entry name" value="ACT"/>
    <property type="match status" value="1"/>
</dbReference>
<dbReference type="InterPro" id="IPR045865">
    <property type="entry name" value="ACT-like_dom_sf"/>
</dbReference>
<proteinExistence type="inferred from homology"/>
<dbReference type="PIRSF" id="PIRSF006288">
    <property type="entry name" value="PII_uridyltransf"/>
    <property type="match status" value="1"/>
</dbReference>
<dbReference type="EC" id="3.1.4.-" evidence="6"/>
<dbReference type="Gene3D" id="1.10.3090.10">
    <property type="entry name" value="cca-adding enzyme, domain 2"/>
    <property type="match status" value="1"/>
</dbReference>
<evidence type="ECO:0000259" key="7">
    <source>
        <dbReference type="PROSITE" id="PS51671"/>
    </source>
</evidence>
<comment type="cofactor">
    <cofactor evidence="6">
        <name>Mg(2+)</name>
        <dbReference type="ChEBI" id="CHEBI:18420"/>
    </cofactor>
</comment>
<keyword evidence="2 6" id="KW-0548">Nucleotidyltransferase</keyword>
<dbReference type="EC" id="2.7.7.59" evidence="6"/>
<protein>
    <recommendedName>
        <fullName evidence="6">Bifunctional uridylyltransferase/uridylyl-removing enzyme</fullName>
        <shortName evidence="6">UTase/UR</shortName>
    </recommendedName>
    <alternativeName>
        <fullName evidence="6">Bifunctional [protein-PII] modification enzyme</fullName>
    </alternativeName>
    <alternativeName>
        <fullName evidence="6">Bifunctional nitrogen sensor protein</fullName>
    </alternativeName>
    <domain>
        <recommendedName>
            <fullName evidence="6">[Protein-PII] uridylyltransferase</fullName>
            <shortName evidence="6">PII uridylyltransferase</shortName>
            <shortName evidence="6">UTase</shortName>
            <ecNumber evidence="6">2.7.7.59</ecNumber>
        </recommendedName>
    </domain>
    <domain>
        <recommendedName>
            <fullName evidence="6">[Protein-PII]-UMP uridylyl-removing enzyme</fullName>
            <shortName evidence="6">UR</shortName>
            <ecNumber evidence="6">3.1.4.-</ecNumber>
        </recommendedName>
    </domain>
</protein>
<keyword evidence="10" id="KW-1185">Reference proteome</keyword>
<dbReference type="SUPFAM" id="SSF81593">
    <property type="entry name" value="Nucleotidyltransferase substrate binding subunit/domain"/>
    <property type="match status" value="1"/>
</dbReference>
<dbReference type="CDD" id="cd04899">
    <property type="entry name" value="ACT_ACR-UUR-like_2"/>
    <property type="match status" value="1"/>
</dbReference>
<dbReference type="InterPro" id="IPR013546">
    <property type="entry name" value="PII_UdlTrfase/GS_AdlTrfase"/>
</dbReference>
<dbReference type="PROSITE" id="PS51831">
    <property type="entry name" value="HD"/>
    <property type="match status" value="1"/>
</dbReference>
<dbReference type="Pfam" id="PF24931">
    <property type="entry name" value="ACT_ACR9_3rd"/>
    <property type="match status" value="1"/>
</dbReference>
<dbReference type="CDD" id="cd05401">
    <property type="entry name" value="NT_GlnE_GlnD_like"/>
    <property type="match status" value="1"/>
</dbReference>
<dbReference type="Proteomes" id="UP000772812">
    <property type="component" value="Unassembled WGS sequence"/>
</dbReference>
<dbReference type="RefSeq" id="WP_200674387.1">
    <property type="nucleotide sequence ID" value="NZ_JAACYA010000002.1"/>
</dbReference>
<dbReference type="Gene3D" id="3.30.460.10">
    <property type="entry name" value="Beta Polymerase, domain 2"/>
    <property type="match status" value="1"/>
</dbReference>
<dbReference type="InterPro" id="IPR006674">
    <property type="entry name" value="HD_domain"/>
</dbReference>
<comment type="catalytic activity">
    <reaction evidence="6">
        <text>[protein-PII]-L-tyrosine + UTP = [protein-PII]-uridylyl-L-tyrosine + diphosphate</text>
        <dbReference type="Rhea" id="RHEA:13673"/>
        <dbReference type="Rhea" id="RHEA-COMP:12147"/>
        <dbReference type="Rhea" id="RHEA-COMP:12148"/>
        <dbReference type="ChEBI" id="CHEBI:33019"/>
        <dbReference type="ChEBI" id="CHEBI:46398"/>
        <dbReference type="ChEBI" id="CHEBI:46858"/>
        <dbReference type="ChEBI" id="CHEBI:90602"/>
        <dbReference type="EC" id="2.7.7.59"/>
    </reaction>
</comment>
<comment type="domain">
    <text evidence="6">Has four distinct domains: an N-terminal nucleotidyltransferase (NT) domain responsible for UTase activity, a central HD domain that encodes UR activity, and two C-terminal ACT domains that seem to have a role in glutamine sensing.</text>
</comment>
<comment type="similarity">
    <text evidence="6">Belongs to the GlnD family.</text>
</comment>
<dbReference type="SUPFAM" id="SSF109604">
    <property type="entry name" value="HD-domain/PDEase-like"/>
    <property type="match status" value="1"/>
</dbReference>
<dbReference type="HAMAP" id="MF_00277">
    <property type="entry name" value="PII_uridylyl_transf"/>
    <property type="match status" value="1"/>
</dbReference>
<evidence type="ECO:0000256" key="6">
    <source>
        <dbReference type="HAMAP-Rule" id="MF_00277"/>
    </source>
</evidence>
<feature type="domain" description="ACT" evidence="7">
    <location>
        <begin position="793"/>
        <end position="865"/>
    </location>
</feature>
<comment type="function">
    <text evidence="6">Modifies, by uridylylation and deuridylylation, the PII regulatory proteins (GlnB and homologs), in response to the nitrogen status of the cell that GlnD senses through the glutamine level. Under low glutamine levels, catalyzes the conversion of the PII proteins and UTP to PII-UMP and PPi, while under higher glutamine levels, GlnD hydrolyzes PII-UMP to PII and UMP (deuridylylation). Thus, controls uridylylation state and activity of the PII proteins, and plays an important role in the regulation of nitrogen metabolism.</text>
</comment>
<evidence type="ECO:0000256" key="5">
    <source>
        <dbReference type="ARBA" id="ARBA00023268"/>
    </source>
</evidence>
<evidence type="ECO:0000256" key="4">
    <source>
        <dbReference type="ARBA" id="ARBA00022842"/>
    </source>
</evidence>
<evidence type="ECO:0000256" key="1">
    <source>
        <dbReference type="ARBA" id="ARBA00022679"/>
    </source>
</evidence>
<dbReference type="PANTHER" id="PTHR47320:SF1">
    <property type="entry name" value="BIFUNCTIONAL URIDYLYLTRANSFERASE_URIDYLYL-REMOVING ENZYME"/>
    <property type="match status" value="1"/>
</dbReference>
<dbReference type="InterPro" id="IPR002912">
    <property type="entry name" value="ACT_dom"/>
</dbReference>
<evidence type="ECO:0000256" key="2">
    <source>
        <dbReference type="ARBA" id="ARBA00022695"/>
    </source>
</evidence>
<evidence type="ECO:0000313" key="9">
    <source>
        <dbReference type="EMBL" id="MBK3332990.1"/>
    </source>
</evidence>
<keyword evidence="4 6" id="KW-0460">Magnesium</keyword>
<dbReference type="PANTHER" id="PTHR47320">
    <property type="entry name" value="BIFUNCTIONAL URIDYLYLTRANSFERASE/URIDYLYL-REMOVING ENZYME"/>
    <property type="match status" value="1"/>
</dbReference>
<feature type="region of interest" description="Uridylyltransferase" evidence="6">
    <location>
        <begin position="1"/>
        <end position="326"/>
    </location>
</feature>
<comment type="caution">
    <text evidence="6">Lacks conserved residue(s) required for the propagation of feature annotation.</text>
</comment>
<sequence>MIDKTLKDKDIIVKNYFEKKEQIVQMHRSGASGLETVRALSDLTDETIKQLVKISFPDLSRICIVVLGGYGRRELCFKSDIDISLVFNTDDFESLKEGIEILYYALLDLKVDIGFSPRDIKTFLELSKDDLTVATSLLQGRFIIGNEEIYNDLIKRFKRLIRRKRTAYIDATLRARKMRYQRTGSTIYMMEPHVKEGEGGLRDFHEVFWIARVLDDVPDYRYFVDKNIILEEEYEELIRAYNFLLRLRNEMHLICNKRCDVLVRPLQEEVAKKLGYVEYPYDQEVLRESVEKMMRLYYLYAKSINTITKRILKALTEEEELEIFEPIDAVFSRTTMEIDVFNREKFEKDFRNVLKAFLYYKEYNLDFSSELEFLIRKHEEKLREHREDPEIRKMVQKLFSDPNNLAKTLRKMQDFYVLDDLIPEFGYQRCHFQYDAYHKYTTDAHAIKAVEELESLKKVDHPHRKMMYELFKEIDRVDLLTWAVFLHDIGKGHKTDHCILGAKMAKEIMLRFGYSKRDAQIVSFLVLHHLDMAKISQRRNMNEPKVINDFAKTIKNKELLKMLTVLTWCDANAVGPNIWNDWKNALLWELYEKTSEVLEQKVSYEEIHRRRFEEKKEKLRAILEVEFGKERADFHMGRFSDYYVMSTPIDDILKHLKMEEQLLKTGKPQFYFEKKYGIGFSELLIVLDSKKIKNPLLVVTGIISYMGINILAVYSYMRKDGIVVIDLQISTSSLEVVEDKKFQQFKQLFNQYIKGEITLEQLSKKRNVMFKASVIPPPTFVKVDNEMSEVYTIFDISGEDRVGLLFDIFKVFARYDLYVHIVKVVTQGERIRDAFYVRTKDKRKITDEKLIEEIKEELLNVIKSD</sequence>
<dbReference type="InterPro" id="IPR043519">
    <property type="entry name" value="NT_sf"/>
</dbReference>
<feature type="domain" description="HD" evidence="8">
    <location>
        <begin position="442"/>
        <end position="557"/>
    </location>
</feature>
<dbReference type="Pfam" id="PF01966">
    <property type="entry name" value="HD"/>
    <property type="match status" value="1"/>
</dbReference>
<comment type="caution">
    <text evidence="9">The sequence shown here is derived from an EMBL/GenBank/DDBJ whole genome shotgun (WGS) entry which is preliminary data.</text>
</comment>
<dbReference type="GO" id="GO:0008773">
    <property type="term" value="F:[protein-PII] uridylyltransferase activity"/>
    <property type="evidence" value="ECO:0007669"/>
    <property type="project" value="UniProtKB-EC"/>
</dbReference>
<dbReference type="SUPFAM" id="SSF55021">
    <property type="entry name" value="ACT-like"/>
    <property type="match status" value="1"/>
</dbReference>